<evidence type="ECO:0000313" key="2">
    <source>
        <dbReference type="EMBL" id="OGZ11732.1"/>
    </source>
</evidence>
<accession>A0A1G2DE51</accession>
<dbReference type="PROSITE" id="PS50878">
    <property type="entry name" value="RT_POL"/>
    <property type="match status" value="1"/>
</dbReference>
<organism evidence="2 3">
    <name type="scientific">Candidatus Lloydbacteria bacterium RIFCSPHIGHO2_02_FULL_54_17</name>
    <dbReference type="NCBI Taxonomy" id="1798664"/>
    <lineage>
        <taxon>Bacteria</taxon>
        <taxon>Candidatus Lloydiibacteriota</taxon>
    </lineage>
</organism>
<proteinExistence type="predicted"/>
<dbReference type="STRING" id="1798664.A3C93_02240"/>
<reference evidence="2 3" key="1">
    <citation type="journal article" date="2016" name="Nat. Commun.">
        <title>Thousands of microbial genomes shed light on interconnected biogeochemical processes in an aquifer system.</title>
        <authorList>
            <person name="Anantharaman K."/>
            <person name="Brown C.T."/>
            <person name="Hug L.A."/>
            <person name="Sharon I."/>
            <person name="Castelle C.J."/>
            <person name="Probst A.J."/>
            <person name="Thomas B.C."/>
            <person name="Singh A."/>
            <person name="Wilkins M.J."/>
            <person name="Karaoz U."/>
            <person name="Brodie E.L."/>
            <person name="Williams K.H."/>
            <person name="Hubbard S.S."/>
            <person name="Banfield J.F."/>
        </authorList>
    </citation>
    <scope>NUCLEOTIDE SEQUENCE [LARGE SCALE GENOMIC DNA]</scope>
</reference>
<gene>
    <name evidence="2" type="ORF">A3C93_02240</name>
</gene>
<evidence type="ECO:0000313" key="3">
    <source>
        <dbReference type="Proteomes" id="UP000178636"/>
    </source>
</evidence>
<protein>
    <recommendedName>
        <fullName evidence="1">Reverse transcriptase domain-containing protein</fullName>
    </recommendedName>
</protein>
<dbReference type="AlphaFoldDB" id="A0A1G2DE51"/>
<comment type="caution">
    <text evidence="2">The sequence shown here is derived from an EMBL/GenBank/DDBJ whole genome shotgun (WGS) entry which is preliminary data.</text>
</comment>
<dbReference type="InterPro" id="IPR043502">
    <property type="entry name" value="DNA/RNA_pol_sf"/>
</dbReference>
<evidence type="ECO:0000259" key="1">
    <source>
        <dbReference type="PROSITE" id="PS50878"/>
    </source>
</evidence>
<dbReference type="InterPro" id="IPR000477">
    <property type="entry name" value="RT_dom"/>
</dbReference>
<name>A0A1G2DE51_9BACT</name>
<dbReference type="CDD" id="cd01646">
    <property type="entry name" value="RT_Bac_retron_I"/>
    <property type="match status" value="1"/>
</dbReference>
<dbReference type="Proteomes" id="UP000178636">
    <property type="component" value="Unassembled WGS sequence"/>
</dbReference>
<dbReference type="SUPFAM" id="SSF56672">
    <property type="entry name" value="DNA/RNA polymerases"/>
    <property type="match status" value="1"/>
</dbReference>
<feature type="domain" description="Reverse transcriptase" evidence="1">
    <location>
        <begin position="1"/>
        <end position="74"/>
    </location>
</feature>
<dbReference type="EMBL" id="MHLO01000029">
    <property type="protein sequence ID" value="OGZ11732.1"/>
    <property type="molecule type" value="Genomic_DNA"/>
</dbReference>
<sequence length="143" mass="16894">MNEFDQFVKHGLRVKYYARYTDDFVIVAESRAYLESLLPRLQHFLGRRLKLTLHPNKVSIELCRRGADFLGYVVLSHHTVLRTKTKQRTFRKLEERVSEYKAGVIEESALLASVQSYLGVLSHADAYRLSEILKNQFWFWLKE</sequence>